<evidence type="ECO:0000313" key="2">
    <source>
        <dbReference type="Proteomes" id="UP000007978"/>
    </source>
</evidence>
<comment type="caution">
    <text evidence="1">The sequence shown here is derived from an EMBL/GenBank/DDBJ whole genome shotgun (WGS) entry which is preliminary data.</text>
</comment>
<dbReference type="RefSeq" id="XP_009263265.1">
    <property type="nucleotide sequence ID" value="XM_009264990.1"/>
</dbReference>
<dbReference type="KEGG" id="fpu:FPSE_11873"/>
<dbReference type="HOGENOM" id="CLU_2498000_0_0_1"/>
<name>K3V4K5_FUSPC</name>
<dbReference type="AlphaFoldDB" id="K3V4K5"/>
<sequence>MTQKLLSVYQRKMRDAADIVSCLWRTGSSVMSRPPVEINEFHFGHEKSVSAQHHMSDHFEVQACQSRVGVGHSPEYLSSVEEIDRF</sequence>
<gene>
    <name evidence="1" type="ORF">FPSE_11873</name>
</gene>
<dbReference type="Proteomes" id="UP000007978">
    <property type="component" value="Chromosome 4"/>
</dbReference>
<protein>
    <submittedName>
        <fullName evidence="1">Uncharacterized protein</fullName>
    </submittedName>
</protein>
<keyword evidence="2" id="KW-1185">Reference proteome</keyword>
<reference evidence="1 2" key="1">
    <citation type="journal article" date="2012" name="PLoS Pathog.">
        <title>Comparative pathogenomics reveals horizontally acquired novel virulence genes in fungi infecting cereal hosts.</title>
        <authorList>
            <person name="Gardiner D.M."/>
            <person name="McDonald M.C."/>
            <person name="Covarelli L."/>
            <person name="Solomon P.S."/>
            <person name="Rusu A.G."/>
            <person name="Marshall M."/>
            <person name="Kazan K."/>
            <person name="Chakraborty S."/>
            <person name="McDonald B.A."/>
            <person name="Manners J.M."/>
        </authorList>
    </citation>
    <scope>NUCLEOTIDE SEQUENCE [LARGE SCALE GENOMIC DNA]</scope>
    <source>
        <strain evidence="1 2">CS3096</strain>
    </source>
</reference>
<dbReference type="GeneID" id="20370490"/>
<dbReference type="EMBL" id="AFNW01000612">
    <property type="protein sequence ID" value="EKJ68062.1"/>
    <property type="molecule type" value="Genomic_DNA"/>
</dbReference>
<evidence type="ECO:0000313" key="1">
    <source>
        <dbReference type="EMBL" id="EKJ68062.1"/>
    </source>
</evidence>
<organism evidence="1 2">
    <name type="scientific">Fusarium pseudograminearum (strain CS3096)</name>
    <name type="common">Wheat and barley crown-rot fungus</name>
    <dbReference type="NCBI Taxonomy" id="1028729"/>
    <lineage>
        <taxon>Eukaryota</taxon>
        <taxon>Fungi</taxon>
        <taxon>Dikarya</taxon>
        <taxon>Ascomycota</taxon>
        <taxon>Pezizomycotina</taxon>
        <taxon>Sordariomycetes</taxon>
        <taxon>Hypocreomycetidae</taxon>
        <taxon>Hypocreales</taxon>
        <taxon>Nectriaceae</taxon>
        <taxon>Fusarium</taxon>
    </lineage>
</organism>
<proteinExistence type="predicted"/>
<accession>K3V4K5</accession>